<keyword evidence="7" id="KW-0597">Phosphoprotein</keyword>
<dbReference type="SMART" id="SM00312">
    <property type="entry name" value="PX"/>
    <property type="match status" value="1"/>
</dbReference>
<evidence type="ECO:0000256" key="9">
    <source>
        <dbReference type="ARBA" id="ARBA00022737"/>
    </source>
</evidence>
<keyword evidence="26" id="KW-1185">Reference proteome</keyword>
<evidence type="ECO:0000256" key="8">
    <source>
        <dbReference type="ARBA" id="ARBA00022679"/>
    </source>
</evidence>
<keyword evidence="12" id="KW-0418">Kinase</keyword>
<keyword evidence="13" id="KW-0067">ATP-binding</keyword>
<dbReference type="InterPro" id="IPR001683">
    <property type="entry name" value="PX_dom"/>
</dbReference>
<keyword evidence="9" id="KW-0677">Repeat</keyword>
<name>A0A8T2JF18_9PIPI</name>
<keyword evidence="6" id="KW-0723">Serine/threonine-protein kinase</keyword>
<dbReference type="PANTHER" id="PTHR15508:SF2">
    <property type="entry name" value="RIBOSOMAL PROTEIN S6 KINASE DELTA-1"/>
    <property type="match status" value="1"/>
</dbReference>
<dbReference type="SMART" id="SM00220">
    <property type="entry name" value="S_TKc"/>
    <property type="match status" value="1"/>
</dbReference>
<feature type="domain" description="Protein kinase" evidence="23">
    <location>
        <begin position="668"/>
        <end position="1058"/>
    </location>
</feature>
<dbReference type="GO" id="GO:0004674">
    <property type="term" value="F:protein serine/threonine kinase activity"/>
    <property type="evidence" value="ECO:0007669"/>
    <property type="project" value="UniProtKB-KW"/>
</dbReference>
<evidence type="ECO:0000256" key="17">
    <source>
        <dbReference type="ARBA" id="ARBA00048679"/>
    </source>
</evidence>
<dbReference type="FunFam" id="1.20.58.80:FF:000005">
    <property type="entry name" value="ribosomal protein S6 kinase delta-1 isoform X1"/>
    <property type="match status" value="1"/>
</dbReference>
<evidence type="ECO:0000256" key="15">
    <source>
        <dbReference type="ARBA" id="ARBA00023136"/>
    </source>
</evidence>
<evidence type="ECO:0000256" key="5">
    <source>
        <dbReference type="ARBA" id="ARBA00022490"/>
    </source>
</evidence>
<dbReference type="InterPro" id="IPR011009">
    <property type="entry name" value="Kinase-like_dom_sf"/>
</dbReference>
<evidence type="ECO:0000256" key="1">
    <source>
        <dbReference type="ARBA" id="ARBA00004370"/>
    </source>
</evidence>
<comment type="catalytic activity">
    <reaction evidence="17">
        <text>L-seryl-[protein] + ATP = O-phospho-L-seryl-[protein] + ADP + H(+)</text>
        <dbReference type="Rhea" id="RHEA:17989"/>
        <dbReference type="Rhea" id="RHEA-COMP:9863"/>
        <dbReference type="Rhea" id="RHEA-COMP:11604"/>
        <dbReference type="ChEBI" id="CHEBI:15378"/>
        <dbReference type="ChEBI" id="CHEBI:29999"/>
        <dbReference type="ChEBI" id="CHEBI:30616"/>
        <dbReference type="ChEBI" id="CHEBI:83421"/>
        <dbReference type="ChEBI" id="CHEBI:456216"/>
        <dbReference type="EC" id="2.7.11.1"/>
    </reaction>
</comment>
<dbReference type="PROSITE" id="PS50195">
    <property type="entry name" value="PX"/>
    <property type="match status" value="1"/>
</dbReference>
<dbReference type="SMART" id="SM00745">
    <property type="entry name" value="MIT"/>
    <property type="match status" value="1"/>
</dbReference>
<feature type="region of interest" description="Disordered" evidence="22">
    <location>
        <begin position="492"/>
        <end position="518"/>
    </location>
</feature>
<comment type="subcellular location">
    <subcellularLocation>
        <location evidence="3">Cytoplasm</location>
    </subcellularLocation>
    <subcellularLocation>
        <location evidence="2">Early endosome</location>
    </subcellularLocation>
    <subcellularLocation>
        <location evidence="1">Membrane</location>
    </subcellularLocation>
</comment>
<evidence type="ECO:0000256" key="3">
    <source>
        <dbReference type="ARBA" id="ARBA00004496"/>
    </source>
</evidence>
<evidence type="ECO:0000256" key="7">
    <source>
        <dbReference type="ARBA" id="ARBA00022553"/>
    </source>
</evidence>
<dbReference type="EC" id="2.7.11.1" evidence="4"/>
<evidence type="ECO:0000256" key="14">
    <source>
        <dbReference type="ARBA" id="ARBA00023121"/>
    </source>
</evidence>
<evidence type="ECO:0000313" key="26">
    <source>
        <dbReference type="Proteomes" id="UP000812440"/>
    </source>
</evidence>
<dbReference type="Gene3D" id="3.30.1520.10">
    <property type="entry name" value="Phox-like domain"/>
    <property type="match status" value="1"/>
</dbReference>
<evidence type="ECO:0000259" key="23">
    <source>
        <dbReference type="PROSITE" id="PS50011"/>
    </source>
</evidence>
<dbReference type="InterPro" id="IPR000719">
    <property type="entry name" value="Prot_kinase_dom"/>
</dbReference>
<dbReference type="InterPro" id="IPR036871">
    <property type="entry name" value="PX_dom_sf"/>
</dbReference>
<dbReference type="InterPro" id="IPR007330">
    <property type="entry name" value="MIT_dom"/>
</dbReference>
<keyword evidence="11" id="KW-0967">Endosome</keyword>
<evidence type="ECO:0000256" key="13">
    <source>
        <dbReference type="ARBA" id="ARBA00022840"/>
    </source>
</evidence>
<dbReference type="SUPFAM" id="SSF56112">
    <property type="entry name" value="Protein kinase-like (PK-like)"/>
    <property type="match status" value="1"/>
</dbReference>
<evidence type="ECO:0000256" key="18">
    <source>
        <dbReference type="ARBA" id="ARBA00059823"/>
    </source>
</evidence>
<evidence type="ECO:0000256" key="12">
    <source>
        <dbReference type="ARBA" id="ARBA00022777"/>
    </source>
</evidence>
<dbReference type="Proteomes" id="UP000812440">
    <property type="component" value="Chromosome 5"/>
</dbReference>
<evidence type="ECO:0000256" key="6">
    <source>
        <dbReference type="ARBA" id="ARBA00022527"/>
    </source>
</evidence>
<comment type="subunit">
    <text evidence="19">Interacts with SPHK1 and phosphatidylinositol 3-phosphate. Interacts (via PX domain) with PRDX3.</text>
</comment>
<dbReference type="Pfam" id="PF04212">
    <property type="entry name" value="MIT"/>
    <property type="match status" value="1"/>
</dbReference>
<dbReference type="CDD" id="cd02677">
    <property type="entry name" value="MIT_SNX15"/>
    <property type="match status" value="1"/>
</dbReference>
<accession>A0A8T2JF18</accession>
<evidence type="ECO:0000256" key="21">
    <source>
        <dbReference type="ARBA" id="ARBA00076910"/>
    </source>
</evidence>
<dbReference type="GO" id="GO:0035091">
    <property type="term" value="F:phosphatidylinositol binding"/>
    <property type="evidence" value="ECO:0007669"/>
    <property type="project" value="InterPro"/>
</dbReference>
<dbReference type="PROSITE" id="PS50011">
    <property type="entry name" value="PROTEIN_KINASE_DOM"/>
    <property type="match status" value="1"/>
</dbReference>
<organism evidence="25 26">
    <name type="scientific">Hymenochirus boettgeri</name>
    <name type="common">Congo dwarf clawed frog</name>
    <dbReference type="NCBI Taxonomy" id="247094"/>
    <lineage>
        <taxon>Eukaryota</taxon>
        <taxon>Metazoa</taxon>
        <taxon>Chordata</taxon>
        <taxon>Craniata</taxon>
        <taxon>Vertebrata</taxon>
        <taxon>Euteleostomi</taxon>
        <taxon>Amphibia</taxon>
        <taxon>Batrachia</taxon>
        <taxon>Anura</taxon>
        <taxon>Pipoidea</taxon>
        <taxon>Pipidae</taxon>
        <taxon>Pipinae</taxon>
        <taxon>Hymenochirus</taxon>
    </lineage>
</organism>
<keyword evidence="5" id="KW-0963">Cytoplasm</keyword>
<protein>
    <recommendedName>
        <fullName evidence="20">Ribosomal protein S6 kinase delta-1</fullName>
        <ecNumber evidence="4">2.7.11.1</ecNumber>
    </recommendedName>
    <alternativeName>
        <fullName evidence="21">52 kDa ribosomal protein S6 kinase</fullName>
    </alternativeName>
</protein>
<evidence type="ECO:0000259" key="24">
    <source>
        <dbReference type="PROSITE" id="PS50195"/>
    </source>
</evidence>
<sequence>MISQRDRGDLARFYTVTDPRKHQRGFTIYKVTARIVSRKNPEDVQEIVVWKRYSDFKKLHRDLWQIHKNLFRQQELFPPFAKAKLFGRFDECVIEERRQCAEDLLQFSANIPALYNSSQLEDFFKGGEVHDGSDLIGPAEPLTDYTDSLSDCSSDVRKDSCGLDDLTFTSISECGGLSSDSDHVSLSVDVDSLCGIDDGMASNQTSPSKFLEVLPSPELSVQSVFASSHEGVRTDTERESRSSFPARLKQKLSKPDYLSKAGSLITLAMKKETEQDYRSAIEFYRKGVDLLLEGVQGEPNPTRREAVKKKTAEYLMRAESLSSLYLKHLPQDTSAPPGALSSRPSWNLRSPAEELKAFRVLGVIDKVLLVLDTRTQETCILKSLRKSELCATRTTIIPCRVPNMVCLREYIVSEESVFLVLQHAEGGKLWAYLSKYLNRSTEGSFDAHFAKSSQSEEDLLKCLAPCAKNSIDSRESNEHNMLTVQPLQSSFTISSQDDSSNQEDDGRESPLKWVDSASGSEEECTTSYLTLCKEYGQEKIESDTLSEDPLLRLDGHEASQKDFVDLQKPLSNDNIGLNAELTCEELMLFSEEPALEWIKSTTMADHLRKSRDSPMEFFRIDSRESTSDFLVNDFGNEEHDLKSTVEELFCPFQGEPETDKALTGQEMLRAHDTVSRGSGDSVPVISFKDAVLDDGSSTEEGRPDLLVNLPGTEQVDENEATLKNNLKEIDSLENKLFETPDVLPVNNSIEPSTRQKEKPLVTSGDCLGHSQNVVQNQVMFNSNKEYSAQDFSMLEPSSTLGNLETLLPESLGLSHSTATGDTCQLPYNDPSDVKDLQDLRESLQLDCSKVHAGSPSKLMQFQVQIEDTDANYYAKKELQEETEIHKIFQELDAKLSEASHVFIPETCIQRWAAEIVVSLDALHREGIVCRDLNPNNILLNDRGHIQLTYFSRWTEVEESCDSDAIEKMYCAPEVGGITGETQACDWWSLGALLFELFTRKALVECHPAGITTHTVLHMPDYVSKEARSLIQQLLQFNPMERLGAGVAGVEGIKSHPFFAGVDWEELAR</sequence>
<dbReference type="Pfam" id="PF00787">
    <property type="entry name" value="PX"/>
    <property type="match status" value="1"/>
</dbReference>
<evidence type="ECO:0000256" key="20">
    <source>
        <dbReference type="ARBA" id="ARBA00072129"/>
    </source>
</evidence>
<dbReference type="OrthoDB" id="1278353at2759"/>
<dbReference type="PANTHER" id="PTHR15508">
    <property type="entry name" value="RIBOSOMAL PROTEIN S6 KINASE"/>
    <property type="match status" value="1"/>
</dbReference>
<evidence type="ECO:0000313" key="25">
    <source>
        <dbReference type="EMBL" id="KAG8443749.1"/>
    </source>
</evidence>
<dbReference type="InterPro" id="IPR036181">
    <property type="entry name" value="MIT_dom_sf"/>
</dbReference>
<dbReference type="Pfam" id="PF00069">
    <property type="entry name" value="Pkinase"/>
    <property type="match status" value="1"/>
</dbReference>
<evidence type="ECO:0000256" key="4">
    <source>
        <dbReference type="ARBA" id="ARBA00012513"/>
    </source>
</evidence>
<keyword evidence="8" id="KW-0808">Transferase</keyword>
<reference evidence="25" key="1">
    <citation type="thesis" date="2020" institute="ProQuest LLC" country="789 East Eisenhower Parkway, Ann Arbor, MI, USA">
        <title>Comparative Genomics and Chromosome Evolution.</title>
        <authorList>
            <person name="Mudd A.B."/>
        </authorList>
    </citation>
    <scope>NUCLEOTIDE SEQUENCE</scope>
    <source>
        <strain evidence="25">Female2</strain>
        <tissue evidence="25">Blood</tissue>
    </source>
</reference>
<dbReference type="AlphaFoldDB" id="A0A8T2JF18"/>
<dbReference type="FunFam" id="1.10.510.10:FF:000221">
    <property type="entry name" value="ribosomal protein S6 kinase delta-1 isoform X1"/>
    <property type="match status" value="1"/>
</dbReference>
<keyword evidence="15" id="KW-0472">Membrane</keyword>
<comment type="catalytic activity">
    <reaction evidence="16">
        <text>L-threonyl-[protein] + ATP = O-phospho-L-threonyl-[protein] + ADP + H(+)</text>
        <dbReference type="Rhea" id="RHEA:46608"/>
        <dbReference type="Rhea" id="RHEA-COMP:11060"/>
        <dbReference type="Rhea" id="RHEA-COMP:11605"/>
        <dbReference type="ChEBI" id="CHEBI:15378"/>
        <dbReference type="ChEBI" id="CHEBI:30013"/>
        <dbReference type="ChEBI" id="CHEBI:30616"/>
        <dbReference type="ChEBI" id="CHEBI:61977"/>
        <dbReference type="ChEBI" id="CHEBI:456216"/>
        <dbReference type="EC" id="2.7.11.1"/>
    </reaction>
</comment>
<dbReference type="GO" id="GO:0005769">
    <property type="term" value="C:early endosome"/>
    <property type="evidence" value="ECO:0007669"/>
    <property type="project" value="UniProtKB-SubCell"/>
</dbReference>
<dbReference type="Gene3D" id="1.10.510.10">
    <property type="entry name" value="Transferase(Phosphotransferase) domain 1"/>
    <property type="match status" value="1"/>
</dbReference>
<gene>
    <name evidence="25" type="ORF">GDO86_009068</name>
</gene>
<evidence type="ECO:0000256" key="11">
    <source>
        <dbReference type="ARBA" id="ARBA00022753"/>
    </source>
</evidence>
<feature type="domain" description="PX" evidence="24">
    <location>
        <begin position="7"/>
        <end position="131"/>
    </location>
</feature>
<dbReference type="SUPFAM" id="SSF116846">
    <property type="entry name" value="MIT domain"/>
    <property type="match status" value="1"/>
</dbReference>
<evidence type="ECO:0000256" key="16">
    <source>
        <dbReference type="ARBA" id="ARBA00047899"/>
    </source>
</evidence>
<dbReference type="FunFam" id="3.30.1520.10:FF:000017">
    <property type="entry name" value="ribosomal protein S6 kinase delta-1 isoform X1"/>
    <property type="match status" value="1"/>
</dbReference>
<comment type="function">
    <text evidence="18">May be involved in transmitting sphingosine-1 phosphate (SPP)-mediated signaling into the cell. Plays a role in the recruitment of PRDX3 to early endosomes.</text>
</comment>
<dbReference type="InterPro" id="IPR042132">
    <property type="entry name" value="PX_S6K-delta-1"/>
</dbReference>
<keyword evidence="14" id="KW-0446">Lipid-binding</keyword>
<dbReference type="GO" id="GO:0005524">
    <property type="term" value="F:ATP binding"/>
    <property type="evidence" value="ECO:0007669"/>
    <property type="project" value="UniProtKB-KW"/>
</dbReference>
<evidence type="ECO:0000256" key="10">
    <source>
        <dbReference type="ARBA" id="ARBA00022741"/>
    </source>
</evidence>
<dbReference type="InterPro" id="IPR051866">
    <property type="entry name" value="Intracell_Sig-Traffick_Protein"/>
</dbReference>
<proteinExistence type="predicted"/>
<dbReference type="CDD" id="cd07287">
    <property type="entry name" value="PX_RPK118_like"/>
    <property type="match status" value="1"/>
</dbReference>
<comment type="caution">
    <text evidence="25">The sequence shown here is derived from an EMBL/GenBank/DDBJ whole genome shotgun (WGS) entry which is preliminary data.</text>
</comment>
<evidence type="ECO:0000256" key="22">
    <source>
        <dbReference type="SAM" id="MobiDB-lite"/>
    </source>
</evidence>
<dbReference type="GO" id="GO:0016020">
    <property type="term" value="C:membrane"/>
    <property type="evidence" value="ECO:0007669"/>
    <property type="project" value="UniProtKB-SubCell"/>
</dbReference>
<evidence type="ECO:0000256" key="2">
    <source>
        <dbReference type="ARBA" id="ARBA00004412"/>
    </source>
</evidence>
<evidence type="ECO:0000256" key="19">
    <source>
        <dbReference type="ARBA" id="ARBA00063911"/>
    </source>
</evidence>
<keyword evidence="10" id="KW-0547">Nucleotide-binding</keyword>
<dbReference type="EMBL" id="JAACNH010000004">
    <property type="protein sequence ID" value="KAG8443749.1"/>
    <property type="molecule type" value="Genomic_DNA"/>
</dbReference>
<dbReference type="Gene3D" id="1.20.58.80">
    <property type="entry name" value="Phosphotransferase system, lactose/cellobiose-type IIA subunit"/>
    <property type="match status" value="1"/>
</dbReference>
<dbReference type="SUPFAM" id="SSF64268">
    <property type="entry name" value="PX domain"/>
    <property type="match status" value="1"/>
</dbReference>